<dbReference type="PANTHER" id="PTHR45339">
    <property type="entry name" value="HYBRID SIGNAL TRANSDUCTION HISTIDINE KINASE J"/>
    <property type="match status" value="1"/>
</dbReference>
<dbReference type="PROSITE" id="PS50110">
    <property type="entry name" value="RESPONSE_REGULATORY"/>
    <property type="match status" value="1"/>
</dbReference>
<dbReference type="EMBL" id="CADCTJ010000307">
    <property type="protein sequence ID" value="CAA9230566.1"/>
    <property type="molecule type" value="Genomic_DNA"/>
</dbReference>
<comment type="caution">
    <text evidence="11">Lacks conserved residue(s) required for the propagation of feature annotation.</text>
</comment>
<dbReference type="SUPFAM" id="SSF52172">
    <property type="entry name" value="CheY-like"/>
    <property type="match status" value="1"/>
</dbReference>
<dbReference type="InterPro" id="IPR008207">
    <property type="entry name" value="Sig_transdc_His_kin_Hpt_dom"/>
</dbReference>
<evidence type="ECO:0000256" key="6">
    <source>
        <dbReference type="ARBA" id="ARBA00022840"/>
    </source>
</evidence>
<keyword evidence="9" id="KW-0472">Membrane</keyword>
<feature type="modified residue" description="Phosphohistidine" evidence="10">
    <location>
        <position position="132"/>
    </location>
</feature>
<evidence type="ECO:0000256" key="9">
    <source>
        <dbReference type="ARBA" id="ARBA00023136"/>
    </source>
</evidence>
<dbReference type="AlphaFoldDB" id="A0A6J4HR88"/>
<dbReference type="GO" id="GO:0000160">
    <property type="term" value="P:phosphorelay signal transduction system"/>
    <property type="evidence" value="ECO:0007669"/>
    <property type="project" value="UniProtKB-KW"/>
</dbReference>
<sequence length="190" mass="21103">MRQLPDPVKARVPIIALTANALKGDSESYIAAGMNDYMSKPYEEEKLYLKIYQNMQLATPAAMPNSAPVKSASAPPVKSLYNLDLVQKLAKGDQKFTNKMIDMFVTMIPDSINHMQQHVAAQEWHQLSQIAHSIKPAIDTLMISSIRENLITIENNAKTASNLNQLPELVSVTVQTLGDIIADLKQEFSH</sequence>
<evidence type="ECO:0000259" key="12">
    <source>
        <dbReference type="PROSITE" id="PS50110"/>
    </source>
</evidence>
<dbReference type="GO" id="GO:0005524">
    <property type="term" value="F:ATP binding"/>
    <property type="evidence" value="ECO:0007669"/>
    <property type="project" value="UniProtKB-KW"/>
</dbReference>
<name>A0A6J4HR88_9BACT</name>
<evidence type="ECO:0000256" key="5">
    <source>
        <dbReference type="ARBA" id="ARBA00022741"/>
    </source>
</evidence>
<evidence type="ECO:0000256" key="8">
    <source>
        <dbReference type="ARBA" id="ARBA00023012"/>
    </source>
</evidence>
<dbReference type="Gene3D" id="3.40.50.2300">
    <property type="match status" value="1"/>
</dbReference>
<keyword evidence="5" id="KW-0547">Nucleotide-binding</keyword>
<keyword evidence="6" id="KW-0067">ATP-binding</keyword>
<keyword evidence="4" id="KW-0812">Transmembrane</keyword>
<evidence type="ECO:0000256" key="2">
    <source>
        <dbReference type="ARBA" id="ARBA00022475"/>
    </source>
</evidence>
<dbReference type="GO" id="GO:0004672">
    <property type="term" value="F:protein kinase activity"/>
    <property type="evidence" value="ECO:0007669"/>
    <property type="project" value="UniProtKB-ARBA"/>
</dbReference>
<feature type="domain" description="Response regulatory" evidence="12">
    <location>
        <begin position="1"/>
        <end position="55"/>
    </location>
</feature>
<evidence type="ECO:0000256" key="10">
    <source>
        <dbReference type="PROSITE-ProRule" id="PRU00110"/>
    </source>
</evidence>
<dbReference type="InterPro" id="IPR011006">
    <property type="entry name" value="CheY-like_superfamily"/>
</dbReference>
<feature type="domain" description="HPt" evidence="13">
    <location>
        <begin position="93"/>
        <end position="190"/>
    </location>
</feature>
<proteinExistence type="predicted"/>
<dbReference type="GO" id="GO:0005886">
    <property type="term" value="C:plasma membrane"/>
    <property type="evidence" value="ECO:0007669"/>
    <property type="project" value="UniProtKB-SubCell"/>
</dbReference>
<evidence type="ECO:0000256" key="4">
    <source>
        <dbReference type="ARBA" id="ARBA00022692"/>
    </source>
</evidence>
<dbReference type="Pfam" id="PF01627">
    <property type="entry name" value="Hpt"/>
    <property type="match status" value="1"/>
</dbReference>
<evidence type="ECO:0000313" key="14">
    <source>
        <dbReference type="EMBL" id="CAA9230566.1"/>
    </source>
</evidence>
<keyword evidence="3 10" id="KW-0597">Phosphoprotein</keyword>
<dbReference type="Gene3D" id="1.20.120.160">
    <property type="entry name" value="HPT domain"/>
    <property type="match status" value="1"/>
</dbReference>
<dbReference type="SUPFAM" id="SSF47226">
    <property type="entry name" value="Histidine-containing phosphotransfer domain, HPT domain"/>
    <property type="match status" value="1"/>
</dbReference>
<evidence type="ECO:0000256" key="11">
    <source>
        <dbReference type="PROSITE-ProRule" id="PRU00169"/>
    </source>
</evidence>
<accession>A0A6J4HR88</accession>
<comment type="subcellular location">
    <subcellularLocation>
        <location evidence="1">Cell membrane</location>
        <topology evidence="1">Multi-pass membrane protein</topology>
    </subcellularLocation>
</comment>
<evidence type="ECO:0000259" key="13">
    <source>
        <dbReference type="PROSITE" id="PS50894"/>
    </source>
</evidence>
<keyword evidence="8" id="KW-0902">Two-component regulatory system</keyword>
<dbReference type="InterPro" id="IPR001789">
    <property type="entry name" value="Sig_transdc_resp-reg_receiver"/>
</dbReference>
<evidence type="ECO:0000256" key="7">
    <source>
        <dbReference type="ARBA" id="ARBA00022989"/>
    </source>
</evidence>
<dbReference type="InterPro" id="IPR036641">
    <property type="entry name" value="HPT_dom_sf"/>
</dbReference>
<evidence type="ECO:0000256" key="1">
    <source>
        <dbReference type="ARBA" id="ARBA00004651"/>
    </source>
</evidence>
<protein>
    <recommendedName>
        <fullName evidence="15">Response regulatory domain-containing protein</fullName>
    </recommendedName>
</protein>
<evidence type="ECO:0000256" key="3">
    <source>
        <dbReference type="ARBA" id="ARBA00022553"/>
    </source>
</evidence>
<evidence type="ECO:0008006" key="15">
    <source>
        <dbReference type="Google" id="ProtNLM"/>
    </source>
</evidence>
<organism evidence="14">
    <name type="scientific">uncultured Adhaeribacter sp</name>
    <dbReference type="NCBI Taxonomy" id="448109"/>
    <lineage>
        <taxon>Bacteria</taxon>
        <taxon>Pseudomonadati</taxon>
        <taxon>Bacteroidota</taxon>
        <taxon>Cytophagia</taxon>
        <taxon>Cytophagales</taxon>
        <taxon>Hymenobacteraceae</taxon>
        <taxon>Adhaeribacter</taxon>
        <taxon>environmental samples</taxon>
    </lineage>
</organism>
<keyword evidence="2" id="KW-1003">Cell membrane</keyword>
<reference evidence="14" key="1">
    <citation type="submission" date="2020-02" db="EMBL/GenBank/DDBJ databases">
        <authorList>
            <person name="Meier V. D."/>
        </authorList>
    </citation>
    <scope>NUCLEOTIDE SEQUENCE</scope>
    <source>
        <strain evidence="14">AVDCRST_MAG95</strain>
    </source>
</reference>
<gene>
    <name evidence="14" type="ORF">AVDCRST_MAG95-965</name>
</gene>
<dbReference type="PANTHER" id="PTHR45339:SF1">
    <property type="entry name" value="HYBRID SIGNAL TRANSDUCTION HISTIDINE KINASE J"/>
    <property type="match status" value="1"/>
</dbReference>
<dbReference type="PROSITE" id="PS50894">
    <property type="entry name" value="HPT"/>
    <property type="match status" value="1"/>
</dbReference>
<keyword evidence="7" id="KW-1133">Transmembrane helix</keyword>